<evidence type="ECO:0000313" key="1">
    <source>
        <dbReference type="EMBL" id="KAF2242161.1"/>
    </source>
</evidence>
<name>A0A6A6HVV0_9PLEO</name>
<dbReference type="OrthoDB" id="5368161at2759"/>
<dbReference type="Proteomes" id="UP000800094">
    <property type="component" value="Unassembled WGS sequence"/>
</dbReference>
<keyword evidence="2" id="KW-1185">Reference proteome</keyword>
<sequence length="324" mass="37200">MHRALLLPEVVATILQNEVSTKGFLFTALFINKLFFKEASRILWYGCGTRYGNPIYHLARIVKNDQRRAQLYADLIRMVHFAYEFSNDEYTEEAKWHEQLTRLQYPQLERVHFEDALDSVSFNRGDIIIHYAQPNVKEFRLRGGSMLSDSFLETLGQRCLRLRSVELEIHKQNYISVKGLVNFLERSQSLEIVHLREGFENSWSARAFEVISQYPRLELLSIPDVEDTWIESLAAGFPVLTSLWRFGASDRGLERMHRVAPNLTTLHLDLTNLSPSHHALASASNFSLLAMFSVKFAPGSSINGQELVLLAQNCPNLTWVQVGE</sequence>
<gene>
    <name evidence="1" type="ORF">BU26DRAFT_382430</name>
</gene>
<dbReference type="GeneID" id="54575919"/>
<dbReference type="SUPFAM" id="SSF52047">
    <property type="entry name" value="RNI-like"/>
    <property type="match status" value="1"/>
</dbReference>
<feature type="non-terminal residue" evidence="1">
    <location>
        <position position="324"/>
    </location>
</feature>
<dbReference type="AlphaFoldDB" id="A0A6A6HVV0"/>
<dbReference type="Gene3D" id="3.80.10.10">
    <property type="entry name" value="Ribonuclease Inhibitor"/>
    <property type="match status" value="1"/>
</dbReference>
<organism evidence="1 2">
    <name type="scientific">Trematosphaeria pertusa</name>
    <dbReference type="NCBI Taxonomy" id="390896"/>
    <lineage>
        <taxon>Eukaryota</taxon>
        <taxon>Fungi</taxon>
        <taxon>Dikarya</taxon>
        <taxon>Ascomycota</taxon>
        <taxon>Pezizomycotina</taxon>
        <taxon>Dothideomycetes</taxon>
        <taxon>Pleosporomycetidae</taxon>
        <taxon>Pleosporales</taxon>
        <taxon>Massarineae</taxon>
        <taxon>Trematosphaeriaceae</taxon>
        <taxon>Trematosphaeria</taxon>
    </lineage>
</organism>
<dbReference type="EMBL" id="ML987209">
    <property type="protein sequence ID" value="KAF2242161.1"/>
    <property type="molecule type" value="Genomic_DNA"/>
</dbReference>
<dbReference type="InterPro" id="IPR032675">
    <property type="entry name" value="LRR_dom_sf"/>
</dbReference>
<proteinExistence type="predicted"/>
<dbReference type="RefSeq" id="XP_033677165.1">
    <property type="nucleotide sequence ID" value="XM_033822589.1"/>
</dbReference>
<evidence type="ECO:0008006" key="3">
    <source>
        <dbReference type="Google" id="ProtNLM"/>
    </source>
</evidence>
<evidence type="ECO:0000313" key="2">
    <source>
        <dbReference type="Proteomes" id="UP000800094"/>
    </source>
</evidence>
<protein>
    <recommendedName>
        <fullName evidence="3">F-box domain-containing protein</fullName>
    </recommendedName>
</protein>
<accession>A0A6A6HVV0</accession>
<reference evidence="1" key="1">
    <citation type="journal article" date="2020" name="Stud. Mycol.">
        <title>101 Dothideomycetes genomes: a test case for predicting lifestyles and emergence of pathogens.</title>
        <authorList>
            <person name="Haridas S."/>
            <person name="Albert R."/>
            <person name="Binder M."/>
            <person name="Bloem J."/>
            <person name="Labutti K."/>
            <person name="Salamov A."/>
            <person name="Andreopoulos B."/>
            <person name="Baker S."/>
            <person name="Barry K."/>
            <person name="Bills G."/>
            <person name="Bluhm B."/>
            <person name="Cannon C."/>
            <person name="Castanera R."/>
            <person name="Culley D."/>
            <person name="Daum C."/>
            <person name="Ezra D."/>
            <person name="Gonzalez J."/>
            <person name="Henrissat B."/>
            <person name="Kuo A."/>
            <person name="Liang C."/>
            <person name="Lipzen A."/>
            <person name="Lutzoni F."/>
            <person name="Magnuson J."/>
            <person name="Mondo S."/>
            <person name="Nolan M."/>
            <person name="Ohm R."/>
            <person name="Pangilinan J."/>
            <person name="Park H.-J."/>
            <person name="Ramirez L."/>
            <person name="Alfaro M."/>
            <person name="Sun H."/>
            <person name="Tritt A."/>
            <person name="Yoshinaga Y."/>
            <person name="Zwiers L.-H."/>
            <person name="Turgeon B."/>
            <person name="Goodwin S."/>
            <person name="Spatafora J."/>
            <person name="Crous P."/>
            <person name="Grigoriev I."/>
        </authorList>
    </citation>
    <scope>NUCLEOTIDE SEQUENCE</scope>
    <source>
        <strain evidence="1">CBS 122368</strain>
    </source>
</reference>